<dbReference type="InterPro" id="IPR029026">
    <property type="entry name" value="tRNA_m1G_MTases_N"/>
</dbReference>
<proteinExistence type="inferred from homology"/>
<keyword evidence="5" id="KW-0963">Cytoplasm</keyword>
<feature type="domain" description="tRNA/rRNA methyltransferase SpoU type" evidence="6">
    <location>
        <begin position="5"/>
        <end position="155"/>
    </location>
</feature>
<evidence type="ECO:0000256" key="5">
    <source>
        <dbReference type="RuleBase" id="RU362024"/>
    </source>
</evidence>
<evidence type="ECO:0000256" key="2">
    <source>
        <dbReference type="ARBA" id="ARBA00022603"/>
    </source>
</evidence>
<dbReference type="InterPro" id="IPR001537">
    <property type="entry name" value="SpoU_MeTrfase"/>
</dbReference>
<comment type="catalytic activity">
    <reaction evidence="5">
        <text>uridine(32) in tRNA + S-adenosyl-L-methionine = 2'-O-methyluridine(32) in tRNA + S-adenosyl-L-homocysteine + H(+)</text>
        <dbReference type="Rhea" id="RHEA:42936"/>
        <dbReference type="Rhea" id="RHEA-COMP:10107"/>
        <dbReference type="Rhea" id="RHEA-COMP:10290"/>
        <dbReference type="ChEBI" id="CHEBI:15378"/>
        <dbReference type="ChEBI" id="CHEBI:57856"/>
        <dbReference type="ChEBI" id="CHEBI:59789"/>
        <dbReference type="ChEBI" id="CHEBI:65315"/>
        <dbReference type="ChEBI" id="CHEBI:74478"/>
        <dbReference type="EC" id="2.1.1.200"/>
    </reaction>
</comment>
<dbReference type="PANTHER" id="PTHR42786">
    <property type="entry name" value="TRNA/RRNA METHYLTRANSFERASE"/>
    <property type="match status" value="1"/>
</dbReference>
<comment type="caution">
    <text evidence="7">The sequence shown here is derived from an EMBL/GenBank/DDBJ whole genome shotgun (WGS) entry which is preliminary data.</text>
</comment>
<evidence type="ECO:0000259" key="6">
    <source>
        <dbReference type="Pfam" id="PF00588"/>
    </source>
</evidence>
<keyword evidence="5" id="KW-0819">tRNA processing</keyword>
<sequence>MLDNVIIVLCNPEEPRNIGSACRAMLNMGIKTLRIVGRKEDYDEESVLRLAIHGKSVWEDASFYGTLKEAVSDCCICAGTTRRKGKKRKNWAMTPEEFADFAGKDNKGKIAVVFGNERTGLTDAELEACSCCVNIPSWDGFPSLNLSHAVQIIAYVLFTHKPERKYGYEPVSIDETEKTVSTMTKALKTMGFFKITDDHDMSLFFSSVLARAALSKGENDYIKKIFNKIEGLYLRASKNQ</sequence>
<dbReference type="GO" id="GO:0005829">
    <property type="term" value="C:cytosol"/>
    <property type="evidence" value="ECO:0007669"/>
    <property type="project" value="TreeGrafter"/>
</dbReference>
<name>A0A9D9HQK9_9SPIR</name>
<organism evidence="7 8">
    <name type="scientific">Candidatus Gallitreponema excrementavium</name>
    <dbReference type="NCBI Taxonomy" id="2840840"/>
    <lineage>
        <taxon>Bacteria</taxon>
        <taxon>Pseudomonadati</taxon>
        <taxon>Spirochaetota</taxon>
        <taxon>Spirochaetia</taxon>
        <taxon>Spirochaetales</taxon>
        <taxon>Candidatus Gallitreponema</taxon>
    </lineage>
</organism>
<comment type="subcellular location">
    <subcellularLocation>
        <location evidence="5">Cytoplasm</location>
    </subcellularLocation>
</comment>
<evidence type="ECO:0000313" key="8">
    <source>
        <dbReference type="Proteomes" id="UP000823638"/>
    </source>
</evidence>
<keyword evidence="3" id="KW-0808">Transferase</keyword>
<dbReference type="GO" id="GO:0003723">
    <property type="term" value="F:RNA binding"/>
    <property type="evidence" value="ECO:0007669"/>
    <property type="project" value="InterPro"/>
</dbReference>
<reference evidence="7" key="1">
    <citation type="submission" date="2020-10" db="EMBL/GenBank/DDBJ databases">
        <authorList>
            <person name="Gilroy R."/>
        </authorList>
    </citation>
    <scope>NUCLEOTIDE SEQUENCE</scope>
    <source>
        <strain evidence="7">10532</strain>
    </source>
</reference>
<dbReference type="PIRSF" id="PIRSF004808">
    <property type="entry name" value="LasT"/>
    <property type="match status" value="1"/>
</dbReference>
<gene>
    <name evidence="5" type="primary">trmJ</name>
    <name evidence="7" type="ORF">IAA81_07935</name>
</gene>
<comment type="function">
    <text evidence="5">Catalyzes the formation of 2'O-methylated cytidine (Cm32) or 2'O-methylated uridine (Um32) at position 32 in tRNA.</text>
</comment>
<comment type="catalytic activity">
    <reaction evidence="5">
        <text>cytidine(32) in tRNA + S-adenosyl-L-methionine = 2'-O-methylcytidine(32) in tRNA + S-adenosyl-L-homocysteine + H(+)</text>
        <dbReference type="Rhea" id="RHEA:42932"/>
        <dbReference type="Rhea" id="RHEA-COMP:10288"/>
        <dbReference type="Rhea" id="RHEA-COMP:10289"/>
        <dbReference type="ChEBI" id="CHEBI:15378"/>
        <dbReference type="ChEBI" id="CHEBI:57856"/>
        <dbReference type="ChEBI" id="CHEBI:59789"/>
        <dbReference type="ChEBI" id="CHEBI:74495"/>
        <dbReference type="ChEBI" id="CHEBI:82748"/>
        <dbReference type="EC" id="2.1.1.200"/>
    </reaction>
</comment>
<evidence type="ECO:0000256" key="3">
    <source>
        <dbReference type="ARBA" id="ARBA00022679"/>
    </source>
</evidence>
<dbReference type="Proteomes" id="UP000823638">
    <property type="component" value="Unassembled WGS sequence"/>
</dbReference>
<dbReference type="InterPro" id="IPR004384">
    <property type="entry name" value="RNA_MeTrfase_TrmJ/LasT"/>
</dbReference>
<dbReference type="NCBIfam" id="TIGR00050">
    <property type="entry name" value="rRNA_methyl_1"/>
    <property type="match status" value="1"/>
</dbReference>
<dbReference type="EMBL" id="JADIMM010000090">
    <property type="protein sequence ID" value="MBO8458142.1"/>
    <property type="molecule type" value="Genomic_DNA"/>
</dbReference>
<dbReference type="Gene3D" id="3.40.1280.10">
    <property type="match status" value="1"/>
</dbReference>
<evidence type="ECO:0000313" key="7">
    <source>
        <dbReference type="EMBL" id="MBO8458142.1"/>
    </source>
</evidence>
<evidence type="ECO:0000256" key="1">
    <source>
        <dbReference type="ARBA" id="ARBA00007228"/>
    </source>
</evidence>
<dbReference type="GO" id="GO:0002128">
    <property type="term" value="P:tRNA nucleoside ribose methylation"/>
    <property type="evidence" value="ECO:0007669"/>
    <property type="project" value="TreeGrafter"/>
</dbReference>
<dbReference type="Pfam" id="PF00588">
    <property type="entry name" value="SpoU_methylase"/>
    <property type="match status" value="1"/>
</dbReference>
<accession>A0A9D9HQK9</accession>
<comment type="subunit">
    <text evidence="5">Homodimer.</text>
</comment>
<keyword evidence="2 5" id="KW-0489">Methyltransferase</keyword>
<dbReference type="SUPFAM" id="SSF75217">
    <property type="entry name" value="alpha/beta knot"/>
    <property type="match status" value="1"/>
</dbReference>
<evidence type="ECO:0000256" key="4">
    <source>
        <dbReference type="ARBA" id="ARBA00022691"/>
    </source>
</evidence>
<dbReference type="GO" id="GO:0160206">
    <property type="term" value="F:tRNA (cytidine(32)/uridine(32)-2'-O)-methyltransferase activity"/>
    <property type="evidence" value="ECO:0007669"/>
    <property type="project" value="UniProtKB-EC"/>
</dbReference>
<dbReference type="PANTHER" id="PTHR42786:SF2">
    <property type="entry name" value="TRNA (CYTIDINE_URIDINE-2'-O-)-METHYLTRANSFERASE TRMJ"/>
    <property type="match status" value="1"/>
</dbReference>
<dbReference type="AlphaFoldDB" id="A0A9D9HQK9"/>
<dbReference type="InterPro" id="IPR029028">
    <property type="entry name" value="Alpha/beta_knot_MTases"/>
</dbReference>
<dbReference type="EC" id="2.1.1.200" evidence="5"/>
<keyword evidence="4 5" id="KW-0949">S-adenosyl-L-methionine</keyword>
<dbReference type="CDD" id="cd18093">
    <property type="entry name" value="SpoU-like_TrmJ"/>
    <property type="match status" value="1"/>
</dbReference>
<protein>
    <recommendedName>
        <fullName evidence="5">tRNA (cytidine/uridine-2'-O-)-methyltransferase TrmJ</fullName>
        <ecNumber evidence="5">2.1.1.200</ecNumber>
    </recommendedName>
    <alternativeName>
        <fullName evidence="5">tRNA (cytidine(32)/uridine(32)-2'-O)-methyltransferase</fullName>
    </alternativeName>
    <alternativeName>
        <fullName evidence="5">tRNA Cm32/Um32 methyltransferase</fullName>
    </alternativeName>
</protein>
<reference evidence="7" key="2">
    <citation type="journal article" date="2021" name="PeerJ">
        <title>Extensive microbial diversity within the chicken gut microbiome revealed by metagenomics and culture.</title>
        <authorList>
            <person name="Gilroy R."/>
            <person name="Ravi A."/>
            <person name="Getino M."/>
            <person name="Pursley I."/>
            <person name="Horton D.L."/>
            <person name="Alikhan N.F."/>
            <person name="Baker D."/>
            <person name="Gharbi K."/>
            <person name="Hall N."/>
            <person name="Watson M."/>
            <person name="Adriaenssens E.M."/>
            <person name="Foster-Nyarko E."/>
            <person name="Jarju S."/>
            <person name="Secka A."/>
            <person name="Antonio M."/>
            <person name="Oren A."/>
            <person name="Chaudhuri R.R."/>
            <person name="La Ragione R."/>
            <person name="Hildebrand F."/>
            <person name="Pallen M.J."/>
        </authorList>
    </citation>
    <scope>NUCLEOTIDE SEQUENCE</scope>
    <source>
        <strain evidence="7">10532</strain>
    </source>
</reference>
<comment type="similarity">
    <text evidence="1">Belongs to the class IV-like SAM-binding methyltransferase superfamily. RNA methyltransferase TrmH family.</text>
</comment>